<evidence type="ECO:0000313" key="2">
    <source>
        <dbReference type="EMBL" id="GAA4902217.1"/>
    </source>
</evidence>
<reference evidence="3" key="1">
    <citation type="journal article" date="2019" name="Int. J. Syst. Evol. Microbiol.">
        <title>The Global Catalogue of Microorganisms (GCM) 10K type strain sequencing project: providing services to taxonomists for standard genome sequencing and annotation.</title>
        <authorList>
            <consortium name="The Broad Institute Genomics Platform"/>
            <consortium name="The Broad Institute Genome Sequencing Center for Infectious Disease"/>
            <person name="Wu L."/>
            <person name="Ma J."/>
        </authorList>
    </citation>
    <scope>NUCLEOTIDE SEQUENCE [LARGE SCALE GENOMIC DNA]</scope>
    <source>
        <strain evidence="3">JCM 18283</strain>
    </source>
</reference>
<dbReference type="EMBL" id="BAABJI010000001">
    <property type="protein sequence ID" value="GAA4902217.1"/>
    <property type="molecule type" value="Genomic_DNA"/>
</dbReference>
<sequence>MTDLKAKLHSLCLNYVQQKIDNAGEAIAEAQQAANNETKSSAGDKYETGRAMAQQEADRNMAQLNEANKLKVVLNHIAVTPNSTGVADAGSIVTTDNGNFYIAISAGVLQVDDGSSYIAVSAASPIGTQLKGKRESDEFILNGKKYRLTGVY</sequence>
<feature type="coiled-coil region" evidence="1">
    <location>
        <begin position="13"/>
        <end position="70"/>
    </location>
</feature>
<keyword evidence="3" id="KW-1185">Reference proteome</keyword>
<comment type="caution">
    <text evidence="2">The sequence shown here is derived from an EMBL/GenBank/DDBJ whole genome shotgun (WGS) entry which is preliminary data.</text>
</comment>
<protein>
    <recommendedName>
        <fullName evidence="4">3-oxoacyl-ACP synthase</fullName>
    </recommendedName>
</protein>
<dbReference type="Proteomes" id="UP001501436">
    <property type="component" value="Unassembled WGS sequence"/>
</dbReference>
<accession>A0ABP9FHP6</accession>
<dbReference type="RefSeq" id="WP_345328822.1">
    <property type="nucleotide sequence ID" value="NZ_BAABJI010000001.1"/>
</dbReference>
<evidence type="ECO:0008006" key="4">
    <source>
        <dbReference type="Google" id="ProtNLM"/>
    </source>
</evidence>
<evidence type="ECO:0000256" key="1">
    <source>
        <dbReference type="SAM" id="Coils"/>
    </source>
</evidence>
<name>A0ABP9FHP6_9SPHI</name>
<keyword evidence="1" id="KW-0175">Coiled coil</keyword>
<proteinExistence type="predicted"/>
<organism evidence="2 3">
    <name type="scientific">Mucilaginibacter defluvii</name>
    <dbReference type="NCBI Taxonomy" id="1196019"/>
    <lineage>
        <taxon>Bacteria</taxon>
        <taxon>Pseudomonadati</taxon>
        <taxon>Bacteroidota</taxon>
        <taxon>Sphingobacteriia</taxon>
        <taxon>Sphingobacteriales</taxon>
        <taxon>Sphingobacteriaceae</taxon>
        <taxon>Mucilaginibacter</taxon>
    </lineage>
</organism>
<evidence type="ECO:0000313" key="3">
    <source>
        <dbReference type="Proteomes" id="UP001501436"/>
    </source>
</evidence>
<gene>
    <name evidence="2" type="ORF">GCM10023313_00840</name>
</gene>